<proteinExistence type="predicted"/>
<feature type="compositionally biased region" description="Low complexity" evidence="1">
    <location>
        <begin position="785"/>
        <end position="811"/>
    </location>
</feature>
<keyword evidence="2" id="KW-0812">Transmembrane</keyword>
<gene>
    <name evidence="2" type="ORF">AKO1_001822</name>
</gene>
<comment type="caution">
    <text evidence="2">The sequence shown here is derived from an EMBL/GenBank/DDBJ whole genome shotgun (WGS) entry which is preliminary data.</text>
</comment>
<evidence type="ECO:0000256" key="1">
    <source>
        <dbReference type="SAM" id="MobiDB-lite"/>
    </source>
</evidence>
<feature type="region of interest" description="Disordered" evidence="1">
    <location>
        <begin position="785"/>
        <end position="819"/>
    </location>
</feature>
<dbReference type="Proteomes" id="UP001431209">
    <property type="component" value="Unassembled WGS sequence"/>
</dbReference>
<evidence type="ECO:0000313" key="2">
    <source>
        <dbReference type="EMBL" id="KAL0486185.1"/>
    </source>
</evidence>
<organism evidence="2 3">
    <name type="scientific">Acrasis kona</name>
    <dbReference type="NCBI Taxonomy" id="1008807"/>
    <lineage>
        <taxon>Eukaryota</taxon>
        <taxon>Discoba</taxon>
        <taxon>Heterolobosea</taxon>
        <taxon>Tetramitia</taxon>
        <taxon>Eutetramitia</taxon>
        <taxon>Acrasidae</taxon>
        <taxon>Acrasis</taxon>
    </lineage>
</organism>
<dbReference type="AlphaFoldDB" id="A0AAW2Z9P8"/>
<dbReference type="EMBL" id="JAOPGA020001203">
    <property type="protein sequence ID" value="KAL0486185.1"/>
    <property type="molecule type" value="Genomic_DNA"/>
</dbReference>
<evidence type="ECO:0000313" key="3">
    <source>
        <dbReference type="Proteomes" id="UP001431209"/>
    </source>
</evidence>
<protein>
    <submittedName>
        <fullName evidence="2">1 TM domain-containing transmembrane protein</fullName>
    </submittedName>
</protein>
<reference evidence="2 3" key="1">
    <citation type="submission" date="2024-03" db="EMBL/GenBank/DDBJ databases">
        <title>The Acrasis kona genome and developmental transcriptomes reveal deep origins of eukaryotic multicellular pathways.</title>
        <authorList>
            <person name="Sheikh S."/>
            <person name="Fu C.-J."/>
            <person name="Brown M.W."/>
            <person name="Baldauf S.L."/>
        </authorList>
    </citation>
    <scope>NUCLEOTIDE SEQUENCE [LARGE SCALE GENOMIC DNA]</scope>
    <source>
        <strain evidence="2 3">ATCC MYA-3509</strain>
    </source>
</reference>
<accession>A0AAW2Z9P8</accession>
<sequence>MKRDNFDYLMYWPNQIDSMFNRFLVEQGSFHGVLERIGLKVKYINETQLRSGQFNNAKLLLLPLNQRMQAGDLKYIQDNMISNGVNVIASGTLPGERDYHVKPLPDFESNMENIFGVKAKTIDMFDGNVENYCACEMKHKVVELRAKTDISPFYTEKQLLYAVPWKYTQVDVTSGQQLFDMRLIDDGNSIIPAVTVKKHDKAKAMLFTYTMGEAYMTIADHYFMLKALLQNTLGMSTRVQLSGSSSVTPFFYETSNDRAVLLLMSWDDYKSTTVTVTLDFLKGKSVKDLRKDRSLVTANSDGTLTVTLDQNESKLFLIGETASPSVGIDATKTSTYLIPSGRSVPITVNYDTIGNADSEITIELRQTSSNRVFAKSTKKVNGQGSTVIDLNVSTFSVSDVDYKSTSSNKQYYYLASITKASTQSRLSVLVEFLYPSLSTDAESTSLPSKLTANQASSVKMSWNYLPSFRFNSYRGLVVIYKSSKTAAVDATHNAKVDAMANLLKSIGYQQTTNMSPWDSMKNEEGPWYFIGFDDVPTYDGLKTLSAEFLTRRVKTLILPGVSVLNAEEVSGINAWLNAEDSYNVLITTERVEALSNVFGVKTSAAGALSGNSITITNATSPVLSYGDKKSITLSKSASGNAWSSVDRASALGTIGNTPVLIASRFGLGSTFAFNFDVTSLSADANVQKIMRGLDEYMTQSPFLYRLRVEALCGSNVVGFGDETVKSPYSLKYRPGSAEISITPSAGCDQPVYKAYLYPYYGEYAAMSLAQFSSDTVVNVETAAPTTAAPGTSSSSSPGASSSPSGSTTSTPADDKTRIDSSSPVVQASIMLTIALVLLLSFLI</sequence>
<keyword evidence="2" id="KW-0472">Membrane</keyword>
<keyword evidence="3" id="KW-1185">Reference proteome</keyword>
<name>A0AAW2Z9P8_9EUKA</name>